<accession>A0A1B6MI58</accession>
<evidence type="ECO:0000256" key="1">
    <source>
        <dbReference type="SAM" id="Coils"/>
    </source>
</evidence>
<proteinExistence type="predicted"/>
<evidence type="ECO:0000313" key="3">
    <source>
        <dbReference type="EMBL" id="JAT35660.1"/>
    </source>
</evidence>
<feature type="region of interest" description="Disordered" evidence="2">
    <location>
        <begin position="420"/>
        <end position="446"/>
    </location>
</feature>
<feature type="region of interest" description="Disordered" evidence="2">
    <location>
        <begin position="537"/>
        <end position="560"/>
    </location>
</feature>
<feature type="non-terminal residue" evidence="3">
    <location>
        <position position="1001"/>
    </location>
</feature>
<sequence>MSNKPVSKTTVTSKRASKTPLSVISKYYNKTSEKVDNPPSGHFHGKCRTRHSTDKLVPVYSKPFSGIVKNSVDSSKQEPQVTSKSSFQTLETTSRQAVRSERNLQQLSTKFDQLSDSILGLATSRGSVGVRSLESLLTKEFQDFLGTDINDPKYSQGFFQSTRGLIEKLVHVYEEGQINTRLIKEQSLGFSRHKFLKANSATSVCYKDRYFKELVMNVLHSMSSNDVEEEIPPPPSIALLSAASRERIRAIRDMVRVEAGLEPELFQQLDQKLENLRRSLSQNRLEMLRATKEVERVISTHLMKRSSSNCVEIPEAAKMALMRNYERCDKSSGCEKGCRKKLGSKTPSMTLGGSAAKNEMEPSKNFLTSLKTFGLDLSDDGDISKCKAPDPFHEIRSKMTELVEEEILRMKEKSQSILNRDRVSDELSTPAEEFPASSADSWDSRSDTICSEEDETEDEIRTVFELLKNNLVEERMFVKEISCSVLGNSVLEKIDESEMNYIGDDVYIHPTVLKPDGVINKEVINRNACGEDIEGLQVKTPDKSPESECQTSTVEAHPRDNKMKKGSFVDRFKSKWWSTDDSLASVIVHEMKQAFENFGTKSIKGGMCQRMITDPFVSEENKKEDWEPELNRNEFDFTVEQMANAIVKVITKTNELIGLLKETDSNLYIERKLFAYDVLKVLESCVNNFDISNSRDLGTFQSEEENYLLSAANICTAFSYLADSLHRAPPHLKHQPLSILSPPQSMMRTLATLASTEYFRDCFISVIVENSLNSCDELQTPKLNEDFSETTQISINDNLTNRDNDVEIVKAYNMNEQTSSVNMSNIIPRLAIGSYSSMVRGGFRINPEQPEDVPKNLANFEHYLGLSASVMTVQNVSDMFLYLSTVLNDVPHRIKGEKILSLNPPFTLRAALESLYSEDDPTGVDKKVSFASLTVQNVSDFFLTLSKTFEDTPPRVKNSIVLDLGPPKSLLRAIHLLTSLPYNSVLDSNSQEEVLEEKQSC</sequence>
<feature type="region of interest" description="Disordered" evidence="2">
    <location>
        <begin position="70"/>
        <end position="95"/>
    </location>
</feature>
<organism evidence="3">
    <name type="scientific">Graphocephala atropunctata</name>
    <dbReference type="NCBI Taxonomy" id="36148"/>
    <lineage>
        <taxon>Eukaryota</taxon>
        <taxon>Metazoa</taxon>
        <taxon>Ecdysozoa</taxon>
        <taxon>Arthropoda</taxon>
        <taxon>Hexapoda</taxon>
        <taxon>Insecta</taxon>
        <taxon>Pterygota</taxon>
        <taxon>Neoptera</taxon>
        <taxon>Paraneoptera</taxon>
        <taxon>Hemiptera</taxon>
        <taxon>Auchenorrhyncha</taxon>
        <taxon>Membracoidea</taxon>
        <taxon>Cicadellidae</taxon>
        <taxon>Cicadellinae</taxon>
        <taxon>Cicadellini</taxon>
        <taxon>Graphocephala</taxon>
    </lineage>
</organism>
<keyword evidence="1" id="KW-0175">Coiled coil</keyword>
<reference evidence="3" key="1">
    <citation type="submission" date="2015-11" db="EMBL/GenBank/DDBJ databases">
        <title>De novo transcriptome assembly of four potential Pierce s Disease insect vectors from Arizona vineyards.</title>
        <authorList>
            <person name="Tassone E.E."/>
        </authorList>
    </citation>
    <scope>NUCLEOTIDE SEQUENCE</scope>
</reference>
<feature type="coiled-coil region" evidence="1">
    <location>
        <begin position="266"/>
        <end position="293"/>
    </location>
</feature>
<evidence type="ECO:0000256" key="2">
    <source>
        <dbReference type="SAM" id="MobiDB-lite"/>
    </source>
</evidence>
<gene>
    <name evidence="3" type="ORF">g.15845</name>
</gene>
<protein>
    <submittedName>
        <fullName evidence="3">Uncharacterized protein</fullName>
    </submittedName>
</protein>
<dbReference type="AlphaFoldDB" id="A0A1B6MI58"/>
<dbReference type="EMBL" id="GEBQ01004317">
    <property type="protein sequence ID" value="JAT35660.1"/>
    <property type="molecule type" value="Transcribed_RNA"/>
</dbReference>
<name>A0A1B6MI58_9HEMI</name>
<feature type="compositionally biased region" description="Polar residues" evidence="2">
    <location>
        <begin position="71"/>
        <end position="95"/>
    </location>
</feature>